<organism evidence="10 11">
    <name type="scientific">Brassicogethes aeneus</name>
    <name type="common">Rape pollen beetle</name>
    <name type="synonym">Meligethes aeneus</name>
    <dbReference type="NCBI Taxonomy" id="1431903"/>
    <lineage>
        <taxon>Eukaryota</taxon>
        <taxon>Metazoa</taxon>
        <taxon>Ecdysozoa</taxon>
        <taxon>Arthropoda</taxon>
        <taxon>Hexapoda</taxon>
        <taxon>Insecta</taxon>
        <taxon>Pterygota</taxon>
        <taxon>Neoptera</taxon>
        <taxon>Endopterygota</taxon>
        <taxon>Coleoptera</taxon>
        <taxon>Polyphaga</taxon>
        <taxon>Cucujiformia</taxon>
        <taxon>Nitidulidae</taxon>
        <taxon>Meligethinae</taxon>
        <taxon>Brassicogethes</taxon>
    </lineage>
</organism>
<evidence type="ECO:0000256" key="3">
    <source>
        <dbReference type="ARBA" id="ARBA00022729"/>
    </source>
</evidence>
<gene>
    <name evidence="10" type="ORF">MELIAE_LOCUS3931</name>
</gene>
<dbReference type="SMART" id="SM00717">
    <property type="entry name" value="SANT"/>
    <property type="match status" value="2"/>
</dbReference>
<feature type="region of interest" description="Disordered" evidence="7">
    <location>
        <begin position="723"/>
        <end position="744"/>
    </location>
</feature>
<evidence type="ECO:0000313" key="10">
    <source>
        <dbReference type="EMBL" id="CAH0551286.1"/>
    </source>
</evidence>
<dbReference type="Proteomes" id="UP001154078">
    <property type="component" value="Chromosome 2"/>
</dbReference>
<dbReference type="AlphaFoldDB" id="A0A9P0FF23"/>
<dbReference type="InterPro" id="IPR052606">
    <property type="entry name" value="DnaJ_domain_protein"/>
</dbReference>
<feature type="domain" description="Myb-like" evidence="9">
    <location>
        <begin position="750"/>
        <end position="802"/>
    </location>
</feature>
<dbReference type="SMART" id="SM00271">
    <property type="entry name" value="DnaJ"/>
    <property type="match status" value="1"/>
</dbReference>
<dbReference type="PANTHER" id="PTHR44653">
    <property type="entry name" value="DNAJ HOMOLOG SUBFAMILY C MEMBER 1"/>
    <property type="match status" value="1"/>
</dbReference>
<evidence type="ECO:0000259" key="9">
    <source>
        <dbReference type="SMART" id="SM00717"/>
    </source>
</evidence>
<name>A0A9P0FF23_BRAAE</name>
<dbReference type="Gene3D" id="1.10.287.110">
    <property type="entry name" value="DnaJ domain"/>
    <property type="match status" value="1"/>
</dbReference>
<accession>A0A9P0FF23</accession>
<evidence type="ECO:0000256" key="7">
    <source>
        <dbReference type="SAM" id="MobiDB-lite"/>
    </source>
</evidence>
<dbReference type="SUPFAM" id="SSF46689">
    <property type="entry name" value="Homeodomain-like"/>
    <property type="match status" value="2"/>
</dbReference>
<comment type="subcellular location">
    <subcellularLocation>
        <location evidence="6">Endomembrane system</location>
        <topology evidence="6">Single-pass membrane protein</topology>
    </subcellularLocation>
    <subcellularLocation>
        <location evidence="1">Nucleus</location>
    </subcellularLocation>
</comment>
<proteinExistence type="predicted"/>
<evidence type="ECO:0000259" key="8">
    <source>
        <dbReference type="SMART" id="SM00271"/>
    </source>
</evidence>
<dbReference type="EMBL" id="OV121133">
    <property type="protein sequence ID" value="CAH0551286.1"/>
    <property type="molecule type" value="Genomic_DNA"/>
</dbReference>
<dbReference type="Pfam" id="PF00226">
    <property type="entry name" value="DnaJ"/>
    <property type="match status" value="1"/>
</dbReference>
<keyword evidence="4" id="KW-1133">Transmembrane helix</keyword>
<dbReference type="InterPro" id="IPR001623">
    <property type="entry name" value="DnaJ_domain"/>
</dbReference>
<feature type="region of interest" description="Disordered" evidence="7">
    <location>
        <begin position="633"/>
        <end position="666"/>
    </location>
</feature>
<dbReference type="OrthoDB" id="1420887at2759"/>
<feature type="compositionally biased region" description="Polar residues" evidence="7">
    <location>
        <begin position="643"/>
        <end position="663"/>
    </location>
</feature>
<keyword evidence="3" id="KW-0732">Signal</keyword>
<dbReference type="PANTHER" id="PTHR44653:SF2">
    <property type="entry name" value="DNAJ HOMOLOG SUBFAMILY C MEMBER 1"/>
    <property type="match status" value="1"/>
</dbReference>
<evidence type="ECO:0000256" key="6">
    <source>
        <dbReference type="ARBA" id="ARBA00037847"/>
    </source>
</evidence>
<keyword evidence="11" id="KW-1185">Reference proteome</keyword>
<dbReference type="CDD" id="cd00167">
    <property type="entry name" value="SANT"/>
    <property type="match status" value="2"/>
</dbReference>
<dbReference type="Gene3D" id="1.10.10.60">
    <property type="entry name" value="Homeodomain-like"/>
    <property type="match status" value="2"/>
</dbReference>
<dbReference type="SUPFAM" id="SSF46565">
    <property type="entry name" value="Chaperone J-domain"/>
    <property type="match status" value="1"/>
</dbReference>
<evidence type="ECO:0000256" key="5">
    <source>
        <dbReference type="ARBA" id="ARBA00023136"/>
    </source>
</evidence>
<keyword evidence="2" id="KW-0812">Transmembrane</keyword>
<feature type="domain" description="Myb-like" evidence="9">
    <location>
        <begin position="669"/>
        <end position="720"/>
    </location>
</feature>
<protein>
    <submittedName>
        <fullName evidence="10">Uncharacterized protein</fullName>
    </submittedName>
</protein>
<dbReference type="Pfam" id="PF23082">
    <property type="entry name" value="Myb_DNA-binding_2"/>
    <property type="match status" value="1"/>
</dbReference>
<dbReference type="CDD" id="cd06257">
    <property type="entry name" value="DnaJ"/>
    <property type="match status" value="1"/>
</dbReference>
<evidence type="ECO:0000256" key="4">
    <source>
        <dbReference type="ARBA" id="ARBA00022989"/>
    </source>
</evidence>
<dbReference type="GO" id="GO:0012505">
    <property type="term" value="C:endomembrane system"/>
    <property type="evidence" value="ECO:0007669"/>
    <property type="project" value="UniProtKB-SubCell"/>
</dbReference>
<reference evidence="10" key="1">
    <citation type="submission" date="2021-12" db="EMBL/GenBank/DDBJ databases">
        <authorList>
            <person name="King R."/>
        </authorList>
    </citation>
    <scope>NUCLEOTIDE SEQUENCE</scope>
</reference>
<dbReference type="InterPro" id="IPR009057">
    <property type="entry name" value="Homeodomain-like_sf"/>
</dbReference>
<evidence type="ECO:0000256" key="1">
    <source>
        <dbReference type="ARBA" id="ARBA00004123"/>
    </source>
</evidence>
<dbReference type="InterPro" id="IPR001005">
    <property type="entry name" value="SANT/Myb"/>
</dbReference>
<evidence type="ECO:0000256" key="2">
    <source>
        <dbReference type="ARBA" id="ARBA00022692"/>
    </source>
</evidence>
<keyword evidence="5" id="KW-0472">Membrane</keyword>
<dbReference type="GO" id="GO:0005634">
    <property type="term" value="C:nucleus"/>
    <property type="evidence" value="ECO:0007669"/>
    <property type="project" value="UniProtKB-SubCell"/>
</dbReference>
<dbReference type="InterPro" id="IPR036869">
    <property type="entry name" value="J_dom_sf"/>
</dbReference>
<feature type="domain" description="J" evidence="8">
    <location>
        <begin position="425"/>
        <end position="489"/>
    </location>
</feature>
<sequence>MCSCPICQVARFCPIPNAQIQLPSIRRIVKKLPVGRQKRKSTDVLPKLAKLCLKCHTKIQKGVRHSCNIRSKVSNTIKLAKNCSQQIASQILLTEEVAQSSSSLKLNKGRGVELKLELLCKKNNENKAVITTNDLRNIQIDCNLPENSLKMLTQRIRQVDKKLIEPNAIKNIKDFSHSLDDFFSHLIVPEADVGKHVTESVPLIYCSNLSKFIVQLLNQRDLSENNFHIKFGLDSGGGSLKLCFSVCSLTETDEKENCKSTSIKKLMLVGLGPKMIETYRNIEMLFKVIEIHKICGICSYTFAADLKLLMIILGLQSNSSCHPCPWCDISNKDLANKGQLRTIENITKCTNQWKEQGCDLSKTKHFGNCVNIPLVIGDVFEPIIKYVAPPELHLLMGVAQKILDGIKQDLPEITEKWLKKSNIQLDHYNRLNGNNSRKLLKKDASSQEIRSAFKRSSLKLHPDKNLDVDTSEQFRNLVSIYEVLRSPSKRKYYDEVLVNGLPNWRSAVYYYRYVRKMGMIEACLILFVLITIGQYLVNWTAYYEKVFTIKSMQKKKNKKDNTDQILLELPKPTVYDTLPFQVPRLIWFTIISIPSTLGLIKTIVSEQLEKSKEPEEEEMIIVPKVKTVRKRNKGFTLPEGPSFKTNYTSKQGQCTSTQGQTNNAPPPLSGGLWTDDDLDELTRLVKKFPQGAQKRWENIAEALGRSVPEVTYMANKLKEKFYKPASEQDAEPEPVKVKQKTKKELDMGDEVKNWSQPQQKALEEALIKYPKGCTDRWDRVSDYVPNKTKVVSPTYEISKIGQLSTFPDLTIKYCDRAKKNFADDAHRELNNEEDAVLLESPTCNTYPKNKNLYQIIDKDIEQTKINKKMEPDKCSLSPIDDEPTFSDSDADAANDDGLNLYSLVNDVTKEISDEVGLLESNVVPACPLYEMDSKELNDVGINSPLCEVISEVSLTFSDSDADATNDDSLNLYSLVNDITTELNDEVGLLESNIVPACPLYEMDSKELPDVGTNSPICEVISEVSFTAEMLQKGPIVLFENRNSYETYDNRVTKIENRLSHDEYLFSSSDGEEIFSDTDSDPTYYPSDTDTAQNLPDCSLFTKSPSEIQQKSPLKVSAKYFKNVF</sequence>
<evidence type="ECO:0000313" key="11">
    <source>
        <dbReference type="Proteomes" id="UP001154078"/>
    </source>
</evidence>